<organism evidence="1 2">
    <name type="scientific">Pseudonocardia yunnanensis</name>
    <dbReference type="NCBI Taxonomy" id="58107"/>
    <lineage>
        <taxon>Bacteria</taxon>
        <taxon>Bacillati</taxon>
        <taxon>Actinomycetota</taxon>
        <taxon>Actinomycetes</taxon>
        <taxon>Pseudonocardiales</taxon>
        <taxon>Pseudonocardiaceae</taxon>
        <taxon>Pseudonocardia</taxon>
    </lineage>
</organism>
<reference evidence="2" key="1">
    <citation type="journal article" date="2019" name="Int. J. Syst. Evol. Microbiol.">
        <title>The Global Catalogue of Microorganisms (GCM) 10K type strain sequencing project: providing services to taxonomists for standard genome sequencing and annotation.</title>
        <authorList>
            <consortium name="The Broad Institute Genomics Platform"/>
            <consortium name="The Broad Institute Genome Sequencing Center for Infectious Disease"/>
            <person name="Wu L."/>
            <person name="Ma J."/>
        </authorList>
    </citation>
    <scope>NUCLEOTIDE SEQUENCE [LARGE SCALE GENOMIC DNA]</scope>
    <source>
        <strain evidence="2">CCM 7043</strain>
    </source>
</reference>
<evidence type="ECO:0000313" key="2">
    <source>
        <dbReference type="Proteomes" id="UP001597114"/>
    </source>
</evidence>
<evidence type="ECO:0000313" key="1">
    <source>
        <dbReference type="EMBL" id="MFD1519104.1"/>
    </source>
</evidence>
<gene>
    <name evidence="1" type="ORF">ACFSJD_16535</name>
</gene>
<dbReference type="RefSeq" id="WP_344718583.1">
    <property type="nucleotide sequence ID" value="NZ_BAAAUS010000001.1"/>
</dbReference>
<comment type="caution">
    <text evidence="1">The sequence shown here is derived from an EMBL/GenBank/DDBJ whole genome shotgun (WGS) entry which is preliminary data.</text>
</comment>
<keyword evidence="2" id="KW-1185">Reference proteome</keyword>
<dbReference type="EMBL" id="JBHUCO010000015">
    <property type="protein sequence ID" value="MFD1519104.1"/>
    <property type="molecule type" value="Genomic_DNA"/>
</dbReference>
<name>A0ABW4EYP5_9PSEU</name>
<sequence length="45" mass="4899">MIVQRSQKCAAEHIQLALSNGAGFVRMLTNTESSPRFAVREHAAA</sequence>
<dbReference type="Proteomes" id="UP001597114">
    <property type="component" value="Unassembled WGS sequence"/>
</dbReference>
<accession>A0ABW4EYP5</accession>
<protein>
    <submittedName>
        <fullName evidence="1">Uncharacterized protein</fullName>
    </submittedName>
</protein>
<proteinExistence type="predicted"/>